<dbReference type="Proteomes" id="UP000887576">
    <property type="component" value="Unplaced"/>
</dbReference>
<sequence length="111" mass="13171">MYTKEVEDDDEVFYMDPNLALPLYAFAQFFELNDRDLVLQWFKENIGFDNVVYVANYCHLRHFYFSEIYQLCLKFIANNHANISKIEKLPDIHDEILKAALCSVKPRKSVL</sequence>
<accession>A0AC34RDX5</accession>
<name>A0AC34RDX5_9BILA</name>
<protein>
    <submittedName>
        <fullName evidence="2">Uncharacterized protein</fullName>
    </submittedName>
</protein>
<proteinExistence type="predicted"/>
<evidence type="ECO:0000313" key="2">
    <source>
        <dbReference type="WBParaSite" id="JU765_v2.g5776.t1"/>
    </source>
</evidence>
<organism evidence="1 2">
    <name type="scientific">Panagrolaimus sp. JU765</name>
    <dbReference type="NCBI Taxonomy" id="591449"/>
    <lineage>
        <taxon>Eukaryota</taxon>
        <taxon>Metazoa</taxon>
        <taxon>Ecdysozoa</taxon>
        <taxon>Nematoda</taxon>
        <taxon>Chromadorea</taxon>
        <taxon>Rhabditida</taxon>
        <taxon>Tylenchina</taxon>
        <taxon>Panagrolaimomorpha</taxon>
        <taxon>Panagrolaimoidea</taxon>
        <taxon>Panagrolaimidae</taxon>
        <taxon>Panagrolaimus</taxon>
    </lineage>
</organism>
<evidence type="ECO:0000313" key="1">
    <source>
        <dbReference type="Proteomes" id="UP000887576"/>
    </source>
</evidence>
<reference evidence="2" key="1">
    <citation type="submission" date="2022-11" db="UniProtKB">
        <authorList>
            <consortium name="WormBaseParasite"/>
        </authorList>
    </citation>
    <scope>IDENTIFICATION</scope>
</reference>
<dbReference type="WBParaSite" id="JU765_v2.g5776.t1">
    <property type="protein sequence ID" value="JU765_v2.g5776.t1"/>
    <property type="gene ID" value="JU765_v2.g5776"/>
</dbReference>